<evidence type="ECO:0000259" key="12">
    <source>
        <dbReference type="PROSITE" id="PS50109"/>
    </source>
</evidence>
<keyword evidence="7 14" id="KW-0418">Kinase</keyword>
<comment type="subcellular location">
    <subcellularLocation>
        <location evidence="2">Cell membrane</location>
    </subcellularLocation>
</comment>
<dbReference type="PRINTS" id="PR00344">
    <property type="entry name" value="BCTRLSENSOR"/>
</dbReference>
<feature type="transmembrane region" description="Helical" evidence="11">
    <location>
        <begin position="12"/>
        <end position="36"/>
    </location>
</feature>
<name>D6Y3S2_THEBD</name>
<protein>
    <recommendedName>
        <fullName evidence="3">histidine kinase</fullName>
        <ecNumber evidence="3">2.7.13.3</ecNumber>
    </recommendedName>
</protein>
<evidence type="ECO:0000256" key="10">
    <source>
        <dbReference type="ARBA" id="ARBA00023136"/>
    </source>
</evidence>
<dbReference type="InterPro" id="IPR003594">
    <property type="entry name" value="HATPase_dom"/>
</dbReference>
<dbReference type="KEGG" id="tbi:Tbis_2314"/>
<evidence type="ECO:0000256" key="4">
    <source>
        <dbReference type="ARBA" id="ARBA00022553"/>
    </source>
</evidence>
<dbReference type="InterPro" id="IPR003661">
    <property type="entry name" value="HisK_dim/P_dom"/>
</dbReference>
<sequence length="450" mass="49064">MNVWQRWSVKTRLTIIATGVMAVVAIGAPAFVLATLRTTTLAHKTKATMATAAWTGFHHEQGVQPPPTLPAELVAGFQVVDASGRVISASPELAGRPRMADLRPSGRRPVSKSTCSSPAFPGACVLIAAYHVDAGGSPLTVYAADYEVPWYVSWDLVFTLTALSVAVLVITAYGAHATVARVLAPVNAITGRLAAITASDLSLRVPLPRHHDEIRRLAETVNRTLDRVENAVERQRRFAREASHDLRTPLTAMRADIEEALLHPEDADWPRVAQAQLDNIDRLQAIITDLLELARLDSGVSLKLERTDLAELVTYELDHRHWRKVAAVRELTPGVVVVIDRIKIARLLANLLDNSERFAESMLKVIVGRVGDKAVLEVLDDGPGVPPELREAVFQRFMRISTGRQPYAEGTGLGLAIAREIAEVHGGTLTIEDSEVGARFVLRLPLAPEQ</sequence>
<dbReference type="InterPro" id="IPR036097">
    <property type="entry name" value="HisK_dim/P_sf"/>
</dbReference>
<dbReference type="InterPro" id="IPR004358">
    <property type="entry name" value="Sig_transdc_His_kin-like_C"/>
</dbReference>
<evidence type="ECO:0000256" key="7">
    <source>
        <dbReference type="ARBA" id="ARBA00022777"/>
    </source>
</evidence>
<dbReference type="Gene3D" id="1.10.287.130">
    <property type="match status" value="1"/>
</dbReference>
<evidence type="ECO:0000256" key="6">
    <source>
        <dbReference type="ARBA" id="ARBA00022692"/>
    </source>
</evidence>
<evidence type="ECO:0000256" key="5">
    <source>
        <dbReference type="ARBA" id="ARBA00022679"/>
    </source>
</evidence>
<evidence type="ECO:0000313" key="15">
    <source>
        <dbReference type="Proteomes" id="UP000006640"/>
    </source>
</evidence>
<dbReference type="SUPFAM" id="SSF47384">
    <property type="entry name" value="Homodimeric domain of signal transducing histidine kinase"/>
    <property type="match status" value="1"/>
</dbReference>
<keyword evidence="9" id="KW-0902">Two-component regulatory system</keyword>
<gene>
    <name evidence="14" type="ordered locus">Tbis_2314</name>
</gene>
<dbReference type="SMART" id="SM00388">
    <property type="entry name" value="HisKA"/>
    <property type="match status" value="1"/>
</dbReference>
<dbReference type="Gene3D" id="3.30.565.10">
    <property type="entry name" value="Histidine kinase-like ATPase, C-terminal domain"/>
    <property type="match status" value="1"/>
</dbReference>
<dbReference type="RefSeq" id="WP_013132557.1">
    <property type="nucleotide sequence ID" value="NC_014165.1"/>
</dbReference>
<proteinExistence type="predicted"/>
<keyword evidence="6 11" id="KW-0812">Transmembrane</keyword>
<dbReference type="eggNOG" id="COG2205">
    <property type="taxonomic scope" value="Bacteria"/>
</dbReference>
<dbReference type="CDD" id="cd00075">
    <property type="entry name" value="HATPase"/>
    <property type="match status" value="1"/>
</dbReference>
<dbReference type="Pfam" id="PF02518">
    <property type="entry name" value="HATPase_c"/>
    <property type="match status" value="1"/>
</dbReference>
<dbReference type="HOGENOM" id="CLU_000445_89_6_11"/>
<dbReference type="PANTHER" id="PTHR45436:SF5">
    <property type="entry name" value="SENSOR HISTIDINE KINASE TRCS"/>
    <property type="match status" value="1"/>
</dbReference>
<dbReference type="PROSITE" id="PS50885">
    <property type="entry name" value="HAMP"/>
    <property type="match status" value="1"/>
</dbReference>
<evidence type="ECO:0000256" key="8">
    <source>
        <dbReference type="ARBA" id="ARBA00022989"/>
    </source>
</evidence>
<dbReference type="PROSITE" id="PS50109">
    <property type="entry name" value="HIS_KIN"/>
    <property type="match status" value="1"/>
</dbReference>
<dbReference type="EC" id="2.7.13.3" evidence="3"/>
<evidence type="ECO:0000256" key="1">
    <source>
        <dbReference type="ARBA" id="ARBA00000085"/>
    </source>
</evidence>
<dbReference type="CDD" id="cd00082">
    <property type="entry name" value="HisKA"/>
    <property type="match status" value="1"/>
</dbReference>
<dbReference type="GO" id="GO:0000155">
    <property type="term" value="F:phosphorelay sensor kinase activity"/>
    <property type="evidence" value="ECO:0007669"/>
    <property type="project" value="InterPro"/>
</dbReference>
<keyword evidence="15" id="KW-1185">Reference proteome</keyword>
<dbReference type="EMBL" id="CP001874">
    <property type="protein sequence ID" value="ADG89024.1"/>
    <property type="molecule type" value="Genomic_DNA"/>
</dbReference>
<keyword evidence="4" id="KW-0597">Phosphoprotein</keyword>
<dbReference type="InterPro" id="IPR036890">
    <property type="entry name" value="HATPase_C_sf"/>
</dbReference>
<reference evidence="14 15" key="1">
    <citation type="submission" date="2010-01" db="EMBL/GenBank/DDBJ databases">
        <title>The complete genome of Thermobispora bispora DSM 43833.</title>
        <authorList>
            <consortium name="US DOE Joint Genome Institute (JGI-PGF)"/>
            <person name="Lucas S."/>
            <person name="Copeland A."/>
            <person name="Lapidus A."/>
            <person name="Glavina del Rio T."/>
            <person name="Dalin E."/>
            <person name="Tice H."/>
            <person name="Bruce D."/>
            <person name="Goodwin L."/>
            <person name="Pitluck S."/>
            <person name="Kyrpides N."/>
            <person name="Mavromatis K."/>
            <person name="Ivanova N."/>
            <person name="Mikhailova N."/>
            <person name="Chertkov O."/>
            <person name="Brettin T."/>
            <person name="Detter J.C."/>
            <person name="Han C."/>
            <person name="Larimer F."/>
            <person name="Land M."/>
            <person name="Hauser L."/>
            <person name="Markowitz V."/>
            <person name="Cheng J.-F."/>
            <person name="Hugenholtz P."/>
            <person name="Woyke T."/>
            <person name="Wu D."/>
            <person name="Jando M."/>
            <person name="Schneider S."/>
            <person name="Klenk H.-P."/>
            <person name="Eisen J.A."/>
        </authorList>
    </citation>
    <scope>NUCLEOTIDE SEQUENCE [LARGE SCALE GENOMIC DNA]</scope>
    <source>
        <strain evidence="15">ATCC 19993 / DSM 43833 / CBS 139.67 / JCM 10125 / KCTC 9307 / NBRC 14880 / R51</strain>
    </source>
</reference>
<dbReference type="CDD" id="cd06225">
    <property type="entry name" value="HAMP"/>
    <property type="match status" value="1"/>
</dbReference>
<dbReference type="SMART" id="SM00387">
    <property type="entry name" value="HATPase_c"/>
    <property type="match status" value="1"/>
</dbReference>
<dbReference type="AlphaFoldDB" id="D6Y3S2"/>
<dbReference type="PANTHER" id="PTHR45436">
    <property type="entry name" value="SENSOR HISTIDINE KINASE YKOH"/>
    <property type="match status" value="1"/>
</dbReference>
<dbReference type="Pfam" id="PF00672">
    <property type="entry name" value="HAMP"/>
    <property type="match status" value="1"/>
</dbReference>
<evidence type="ECO:0000256" key="2">
    <source>
        <dbReference type="ARBA" id="ARBA00004236"/>
    </source>
</evidence>
<organism evidence="14 15">
    <name type="scientific">Thermobispora bispora (strain ATCC 19993 / DSM 43833 / CBS 139.67 / JCM 10125 / KCTC 9307 / NBRC 14880 / R51)</name>
    <dbReference type="NCBI Taxonomy" id="469371"/>
    <lineage>
        <taxon>Bacteria</taxon>
        <taxon>Bacillati</taxon>
        <taxon>Actinomycetota</taxon>
        <taxon>Actinomycetes</taxon>
        <taxon>Streptosporangiales</taxon>
        <taxon>Streptosporangiaceae</taxon>
        <taxon>Thermobispora</taxon>
    </lineage>
</organism>
<feature type="domain" description="HAMP" evidence="13">
    <location>
        <begin position="180"/>
        <end position="233"/>
    </location>
</feature>
<evidence type="ECO:0000256" key="9">
    <source>
        <dbReference type="ARBA" id="ARBA00023012"/>
    </source>
</evidence>
<keyword evidence="10 11" id="KW-0472">Membrane</keyword>
<evidence type="ECO:0000256" key="3">
    <source>
        <dbReference type="ARBA" id="ARBA00012438"/>
    </source>
</evidence>
<dbReference type="InterPro" id="IPR005467">
    <property type="entry name" value="His_kinase_dom"/>
</dbReference>
<feature type="domain" description="Histidine kinase" evidence="12">
    <location>
        <begin position="241"/>
        <end position="448"/>
    </location>
</feature>
<dbReference type="Proteomes" id="UP000006640">
    <property type="component" value="Chromosome"/>
</dbReference>
<dbReference type="SUPFAM" id="SSF55874">
    <property type="entry name" value="ATPase domain of HSP90 chaperone/DNA topoisomerase II/histidine kinase"/>
    <property type="match status" value="1"/>
</dbReference>
<evidence type="ECO:0000259" key="13">
    <source>
        <dbReference type="PROSITE" id="PS50885"/>
    </source>
</evidence>
<evidence type="ECO:0000256" key="11">
    <source>
        <dbReference type="SAM" id="Phobius"/>
    </source>
</evidence>
<dbReference type="InterPro" id="IPR003660">
    <property type="entry name" value="HAMP_dom"/>
</dbReference>
<dbReference type="STRING" id="469371.Tbis_2314"/>
<dbReference type="SUPFAM" id="SSF158472">
    <property type="entry name" value="HAMP domain-like"/>
    <property type="match status" value="1"/>
</dbReference>
<keyword evidence="5" id="KW-0808">Transferase</keyword>
<comment type="catalytic activity">
    <reaction evidence="1">
        <text>ATP + protein L-histidine = ADP + protein N-phospho-L-histidine.</text>
        <dbReference type="EC" id="2.7.13.3"/>
    </reaction>
</comment>
<keyword evidence="8 11" id="KW-1133">Transmembrane helix</keyword>
<evidence type="ECO:0000313" key="14">
    <source>
        <dbReference type="EMBL" id="ADG89024.1"/>
    </source>
</evidence>
<dbReference type="InterPro" id="IPR050428">
    <property type="entry name" value="TCS_sensor_his_kinase"/>
</dbReference>
<accession>D6Y3S2</accession>
<dbReference type="GO" id="GO:0005886">
    <property type="term" value="C:plasma membrane"/>
    <property type="evidence" value="ECO:0007669"/>
    <property type="project" value="UniProtKB-SubCell"/>
</dbReference>
<dbReference type="OrthoDB" id="9786919at2"/>
<dbReference type="Pfam" id="PF00512">
    <property type="entry name" value="HisKA"/>
    <property type="match status" value="1"/>
</dbReference>
<dbReference type="SMART" id="SM00304">
    <property type="entry name" value="HAMP"/>
    <property type="match status" value="1"/>
</dbReference>